<name>A0ABU5J0J3_9BACI</name>
<keyword evidence="2" id="KW-1185">Reference proteome</keyword>
<dbReference type="InterPro" id="IPR020139">
    <property type="entry name" value="DUF2642"/>
</dbReference>
<gene>
    <name evidence="1" type="ORF">SM124_14505</name>
</gene>
<organism evidence="1 2">
    <name type="scientific">Robertmurraya mangrovi</name>
    <dbReference type="NCBI Taxonomy" id="3098077"/>
    <lineage>
        <taxon>Bacteria</taxon>
        <taxon>Bacillati</taxon>
        <taxon>Bacillota</taxon>
        <taxon>Bacilli</taxon>
        <taxon>Bacillales</taxon>
        <taxon>Bacillaceae</taxon>
        <taxon>Robertmurraya</taxon>
    </lineage>
</organism>
<reference evidence="1 2" key="1">
    <citation type="submission" date="2023-11" db="EMBL/GenBank/DDBJ databases">
        <title>Bacillus jintuensis, isolated from a mudflat on the Beibu Gulf coast.</title>
        <authorList>
            <person name="Li M."/>
        </authorList>
    </citation>
    <scope>NUCLEOTIDE SEQUENCE [LARGE SCALE GENOMIC DNA]</scope>
    <source>
        <strain evidence="1 2">31A1R</strain>
    </source>
</reference>
<sequence length="81" mass="9380">MYYGYETQRTQTNLNTQYRTMVDPFVVQTLQTVVGKELVIQTTRDTIRGTLKDVKPDHILIMAGDSPFFIRIQQIVSIMPD</sequence>
<evidence type="ECO:0000313" key="1">
    <source>
        <dbReference type="EMBL" id="MDZ5472926.1"/>
    </source>
</evidence>
<comment type="caution">
    <text evidence="1">The sequence shown here is derived from an EMBL/GenBank/DDBJ whole genome shotgun (WGS) entry which is preliminary data.</text>
</comment>
<dbReference type="Proteomes" id="UP001290455">
    <property type="component" value="Unassembled WGS sequence"/>
</dbReference>
<protein>
    <submittedName>
        <fullName evidence="1">YuzF family protein</fullName>
    </submittedName>
</protein>
<dbReference type="Pfam" id="PF10842">
    <property type="entry name" value="DUF2642"/>
    <property type="match status" value="1"/>
</dbReference>
<dbReference type="RefSeq" id="WP_322447225.1">
    <property type="nucleotide sequence ID" value="NZ_JAXOFX010000009.1"/>
</dbReference>
<proteinExistence type="predicted"/>
<accession>A0ABU5J0J3</accession>
<dbReference type="EMBL" id="JAXOFX010000009">
    <property type="protein sequence ID" value="MDZ5472926.1"/>
    <property type="molecule type" value="Genomic_DNA"/>
</dbReference>
<evidence type="ECO:0000313" key="2">
    <source>
        <dbReference type="Proteomes" id="UP001290455"/>
    </source>
</evidence>